<evidence type="ECO:0000313" key="2">
    <source>
        <dbReference type="EMBL" id="SDN72217.1"/>
    </source>
</evidence>
<dbReference type="OrthoDB" id="9803231at2"/>
<protein>
    <recommendedName>
        <fullName evidence="4">Transposase, IS30 family</fullName>
    </recommendedName>
</protein>
<organism evidence="2 3">
    <name type="scientific">Streptomyces wuyuanensis</name>
    <dbReference type="NCBI Taxonomy" id="1196353"/>
    <lineage>
        <taxon>Bacteria</taxon>
        <taxon>Bacillati</taxon>
        <taxon>Actinomycetota</taxon>
        <taxon>Actinomycetes</taxon>
        <taxon>Kitasatosporales</taxon>
        <taxon>Streptomycetaceae</taxon>
        <taxon>Streptomyces</taxon>
    </lineage>
</organism>
<dbReference type="AlphaFoldDB" id="A0A1H0DPQ4"/>
<keyword evidence="3" id="KW-1185">Reference proteome</keyword>
<feature type="compositionally biased region" description="Basic and acidic residues" evidence="1">
    <location>
        <begin position="53"/>
        <end position="64"/>
    </location>
</feature>
<dbReference type="PANTHER" id="PTHR10948:SF23">
    <property type="entry name" value="TRANSPOSASE INSI FOR INSERTION SEQUENCE ELEMENT IS30A-RELATED"/>
    <property type="match status" value="1"/>
</dbReference>
<evidence type="ECO:0000256" key="1">
    <source>
        <dbReference type="SAM" id="MobiDB-lite"/>
    </source>
</evidence>
<dbReference type="GO" id="GO:0032196">
    <property type="term" value="P:transposition"/>
    <property type="evidence" value="ECO:0007669"/>
    <property type="project" value="TreeGrafter"/>
</dbReference>
<sequence length="108" mass="12174">MNACPETIYRALCNGLLDKRTARLRTRRTRRKKQRRGIPTKNAIPNMRPVHTRPREAEDRGRAGHWEGDLIVGKGQRSAIGTLVDRATRYARCRVLTGGVVRGGITGR</sequence>
<dbReference type="NCBIfam" id="NF033563">
    <property type="entry name" value="transpos_IS30"/>
    <property type="match status" value="1"/>
</dbReference>
<dbReference type="STRING" id="1196353.SAMN05444921_13539"/>
<name>A0A1H0DPQ4_9ACTN</name>
<accession>A0A1H0DPQ4</accession>
<dbReference type="GO" id="GO:0004803">
    <property type="term" value="F:transposase activity"/>
    <property type="evidence" value="ECO:0007669"/>
    <property type="project" value="TreeGrafter"/>
</dbReference>
<dbReference type="PANTHER" id="PTHR10948">
    <property type="entry name" value="TRANSPOSASE"/>
    <property type="match status" value="1"/>
</dbReference>
<gene>
    <name evidence="2" type="ORF">SAMN05444921_13539</name>
</gene>
<dbReference type="Proteomes" id="UP000199063">
    <property type="component" value="Unassembled WGS sequence"/>
</dbReference>
<dbReference type="InterPro" id="IPR051917">
    <property type="entry name" value="Transposase-Integrase"/>
</dbReference>
<dbReference type="GO" id="GO:0005829">
    <property type="term" value="C:cytosol"/>
    <property type="evidence" value="ECO:0007669"/>
    <property type="project" value="TreeGrafter"/>
</dbReference>
<dbReference type="EMBL" id="FNHI01000035">
    <property type="protein sequence ID" value="SDN72217.1"/>
    <property type="molecule type" value="Genomic_DNA"/>
</dbReference>
<proteinExistence type="predicted"/>
<feature type="compositionally biased region" description="Basic residues" evidence="1">
    <location>
        <begin position="26"/>
        <end position="38"/>
    </location>
</feature>
<evidence type="ECO:0000313" key="3">
    <source>
        <dbReference type="Proteomes" id="UP000199063"/>
    </source>
</evidence>
<dbReference type="InterPro" id="IPR053392">
    <property type="entry name" value="Transposase_IS30-like"/>
</dbReference>
<evidence type="ECO:0008006" key="4">
    <source>
        <dbReference type="Google" id="ProtNLM"/>
    </source>
</evidence>
<reference evidence="3" key="1">
    <citation type="submission" date="2016-10" db="EMBL/GenBank/DDBJ databases">
        <authorList>
            <person name="Varghese N."/>
            <person name="Submissions S."/>
        </authorList>
    </citation>
    <scope>NUCLEOTIDE SEQUENCE [LARGE SCALE GENOMIC DNA]</scope>
    <source>
        <strain evidence="3">CGMCC 4.7042</strain>
    </source>
</reference>
<feature type="region of interest" description="Disordered" evidence="1">
    <location>
        <begin position="26"/>
        <end position="64"/>
    </location>
</feature>